<feature type="compositionally biased region" description="Basic and acidic residues" evidence="1">
    <location>
        <begin position="9"/>
        <end position="23"/>
    </location>
</feature>
<keyword evidence="4" id="KW-1185">Reference proteome</keyword>
<comment type="caution">
    <text evidence="3">The sequence shown here is derived from an EMBL/GenBank/DDBJ whole genome shotgun (WGS) entry which is preliminary data.</text>
</comment>
<name>A0AAV3A6I2_PYXAD</name>
<dbReference type="Proteomes" id="UP001181693">
    <property type="component" value="Unassembled WGS sequence"/>
</dbReference>
<evidence type="ECO:0000256" key="1">
    <source>
        <dbReference type="SAM" id="MobiDB-lite"/>
    </source>
</evidence>
<feature type="domain" description="Mut7-C RNAse" evidence="2">
    <location>
        <begin position="60"/>
        <end position="94"/>
    </location>
</feature>
<organism evidence="3 4">
    <name type="scientific">Pyxicephalus adspersus</name>
    <name type="common">African bullfrog</name>
    <dbReference type="NCBI Taxonomy" id="30357"/>
    <lineage>
        <taxon>Eukaryota</taxon>
        <taxon>Metazoa</taxon>
        <taxon>Chordata</taxon>
        <taxon>Craniata</taxon>
        <taxon>Vertebrata</taxon>
        <taxon>Euteleostomi</taxon>
        <taxon>Amphibia</taxon>
        <taxon>Batrachia</taxon>
        <taxon>Anura</taxon>
        <taxon>Neobatrachia</taxon>
        <taxon>Ranoidea</taxon>
        <taxon>Pyxicephalidae</taxon>
        <taxon>Pyxicephalinae</taxon>
        <taxon>Pyxicephalus</taxon>
    </lineage>
</organism>
<proteinExistence type="predicted"/>
<accession>A0AAV3A6I2</accession>
<feature type="compositionally biased region" description="Polar residues" evidence="1">
    <location>
        <begin position="24"/>
        <end position="39"/>
    </location>
</feature>
<sequence length="116" mass="13230">MEQMMHLMKLKEHLEDSKEKENSQKLQPANQLEVSDNSQDPEWVKNVGLSLPSGAQLQLNSVPTGIVEKVSLFFCCCQCGKIFWEGSHFGRVVSQFKEVLHDQGEHFFYQSDSQGL</sequence>
<dbReference type="EMBL" id="DYDO01000007">
    <property type="protein sequence ID" value="DBA21288.1"/>
    <property type="molecule type" value="Genomic_DNA"/>
</dbReference>
<dbReference type="Pfam" id="PF01927">
    <property type="entry name" value="Mut7-C"/>
    <property type="match status" value="1"/>
</dbReference>
<dbReference type="InterPro" id="IPR052408">
    <property type="entry name" value="Exonuclease_MUT-7-like"/>
</dbReference>
<evidence type="ECO:0000313" key="3">
    <source>
        <dbReference type="EMBL" id="DBA21288.1"/>
    </source>
</evidence>
<protein>
    <recommendedName>
        <fullName evidence="2">Mut7-C RNAse domain-containing protein</fullName>
    </recommendedName>
</protein>
<dbReference type="PANTHER" id="PTHR47765:SF2">
    <property type="entry name" value="EXONUCLEASE MUT-7 HOMOLOG"/>
    <property type="match status" value="1"/>
</dbReference>
<evidence type="ECO:0000313" key="4">
    <source>
        <dbReference type="Proteomes" id="UP001181693"/>
    </source>
</evidence>
<feature type="region of interest" description="Disordered" evidence="1">
    <location>
        <begin position="1"/>
        <end position="39"/>
    </location>
</feature>
<dbReference type="AlphaFoldDB" id="A0AAV3A6I2"/>
<dbReference type="PANTHER" id="PTHR47765">
    <property type="entry name" value="3'-5' EXONUCLEASE DOMAIN-CONTAINING PROTEIN"/>
    <property type="match status" value="1"/>
</dbReference>
<reference evidence="3" key="1">
    <citation type="thesis" date="2020" institute="ProQuest LLC" country="789 East Eisenhower Parkway, Ann Arbor, MI, USA">
        <title>Comparative Genomics and Chromosome Evolution.</title>
        <authorList>
            <person name="Mudd A.B."/>
        </authorList>
    </citation>
    <scope>NUCLEOTIDE SEQUENCE</scope>
    <source>
        <strain evidence="3">1538</strain>
        <tissue evidence="3">Blood</tissue>
    </source>
</reference>
<evidence type="ECO:0000259" key="2">
    <source>
        <dbReference type="Pfam" id="PF01927"/>
    </source>
</evidence>
<dbReference type="InterPro" id="IPR002782">
    <property type="entry name" value="Mut7-C_RNAse_dom"/>
</dbReference>
<gene>
    <name evidence="3" type="ORF">GDO54_017958</name>
</gene>